<dbReference type="EMBL" id="QSFX01000020">
    <property type="protein sequence ID" value="RHA87426.1"/>
    <property type="molecule type" value="Genomic_DNA"/>
</dbReference>
<dbReference type="EMBL" id="QSIQ01000001">
    <property type="protein sequence ID" value="RHD06452.1"/>
    <property type="molecule type" value="Genomic_DNA"/>
</dbReference>
<proteinExistence type="predicted"/>
<dbReference type="Proteomes" id="UP000266391">
    <property type="component" value="Unassembled WGS sequence"/>
</dbReference>
<evidence type="ECO:0000313" key="2">
    <source>
        <dbReference type="EMBL" id="RHD06452.1"/>
    </source>
</evidence>
<sequence length="92" mass="10344">MEKHKELLMRQPDGTEVTFEKAIVVDVQGKHDASVHFFNCEAEDFLSAAYAVLTILDKFGIKDEFLSLYDESSSDCKVYGGRYNGGDEDCPE</sequence>
<evidence type="ECO:0000313" key="1">
    <source>
        <dbReference type="EMBL" id="RHA87426.1"/>
    </source>
</evidence>
<accession>A0A396AK21</accession>
<protein>
    <submittedName>
        <fullName evidence="2">Uncharacterized protein</fullName>
    </submittedName>
</protein>
<organism evidence="2 3">
    <name type="scientific">Roseburia inulinivorans</name>
    <dbReference type="NCBI Taxonomy" id="360807"/>
    <lineage>
        <taxon>Bacteria</taxon>
        <taxon>Bacillati</taxon>
        <taxon>Bacillota</taxon>
        <taxon>Clostridia</taxon>
        <taxon>Lachnospirales</taxon>
        <taxon>Lachnospiraceae</taxon>
        <taxon>Roseburia</taxon>
    </lineage>
</organism>
<dbReference type="AlphaFoldDB" id="A0A396AK21"/>
<evidence type="ECO:0000313" key="4">
    <source>
        <dbReference type="Proteomes" id="UP000283492"/>
    </source>
</evidence>
<dbReference type="RefSeq" id="WP_118091776.1">
    <property type="nucleotide sequence ID" value="NZ_CABJFX010000020.1"/>
</dbReference>
<comment type="caution">
    <text evidence="2">The sequence shown here is derived from an EMBL/GenBank/DDBJ whole genome shotgun (WGS) entry which is preliminary data.</text>
</comment>
<evidence type="ECO:0000313" key="3">
    <source>
        <dbReference type="Proteomes" id="UP000266391"/>
    </source>
</evidence>
<gene>
    <name evidence="2" type="ORF">DW813_00875</name>
    <name evidence="1" type="ORF">DW914_11370</name>
</gene>
<name>A0A396AK21_9FIRM</name>
<reference evidence="3 4" key="1">
    <citation type="submission" date="2018-08" db="EMBL/GenBank/DDBJ databases">
        <title>A genome reference for cultivated species of the human gut microbiota.</title>
        <authorList>
            <person name="Zou Y."/>
            <person name="Xue W."/>
            <person name="Luo G."/>
        </authorList>
    </citation>
    <scope>NUCLEOTIDE SEQUENCE [LARGE SCALE GENOMIC DNA]</scope>
    <source>
        <strain evidence="2 3">AM32-8LB</strain>
        <strain evidence="1 4">AM42-1AC</strain>
    </source>
</reference>
<dbReference type="Proteomes" id="UP000283492">
    <property type="component" value="Unassembled WGS sequence"/>
</dbReference>